<dbReference type="Proteomes" id="UP001595636">
    <property type="component" value="Unassembled WGS sequence"/>
</dbReference>
<keyword evidence="2" id="KW-1185">Reference proteome</keyword>
<comment type="caution">
    <text evidence="1">The sequence shown here is derived from an EMBL/GenBank/DDBJ whole genome shotgun (WGS) entry which is preliminary data.</text>
</comment>
<evidence type="ECO:0000313" key="1">
    <source>
        <dbReference type="EMBL" id="MFC3625982.1"/>
    </source>
</evidence>
<dbReference type="RefSeq" id="WP_390278049.1">
    <property type="nucleotide sequence ID" value="NZ_JBHRYH010000017.1"/>
</dbReference>
<sequence length="121" mass="13185">MSKSPTSHQLTISGLADIQQRSIAANELVVTFPDAMRALDLFQQQNVMVLGWEGWLRYPQGTVGHSRQHQGTIDLSAMSPQDAIATVRATIMLAQSEWHATPEVAGAELYFCITTSDAAAQ</sequence>
<protein>
    <submittedName>
        <fullName evidence="1">Uncharacterized protein</fullName>
    </submittedName>
</protein>
<proteinExistence type="predicted"/>
<name>A0ABV7TT99_9NEIS</name>
<reference evidence="2" key="1">
    <citation type="journal article" date="2019" name="Int. J. Syst. Evol. Microbiol.">
        <title>The Global Catalogue of Microorganisms (GCM) 10K type strain sequencing project: providing services to taxonomists for standard genome sequencing and annotation.</title>
        <authorList>
            <consortium name="The Broad Institute Genomics Platform"/>
            <consortium name="The Broad Institute Genome Sequencing Center for Infectious Disease"/>
            <person name="Wu L."/>
            <person name="Ma J."/>
        </authorList>
    </citation>
    <scope>NUCLEOTIDE SEQUENCE [LARGE SCALE GENOMIC DNA]</scope>
    <source>
        <strain evidence="2">KCTC 42195</strain>
    </source>
</reference>
<dbReference type="EMBL" id="JBHRYH010000017">
    <property type="protein sequence ID" value="MFC3625982.1"/>
    <property type="molecule type" value="Genomic_DNA"/>
</dbReference>
<gene>
    <name evidence="1" type="ORF">ACFOKJ_07505</name>
</gene>
<evidence type="ECO:0000313" key="2">
    <source>
        <dbReference type="Proteomes" id="UP001595636"/>
    </source>
</evidence>
<accession>A0ABV7TT99</accession>
<organism evidence="1 2">
    <name type="scientific">Vogesella amnigena</name>
    <dbReference type="NCBI Taxonomy" id="1507449"/>
    <lineage>
        <taxon>Bacteria</taxon>
        <taxon>Pseudomonadati</taxon>
        <taxon>Pseudomonadota</taxon>
        <taxon>Betaproteobacteria</taxon>
        <taxon>Neisseriales</taxon>
        <taxon>Chromobacteriaceae</taxon>
        <taxon>Vogesella</taxon>
    </lineage>
</organism>